<reference evidence="1 2" key="1">
    <citation type="submission" date="2020-08" db="EMBL/GenBank/DDBJ databases">
        <title>Genomic Encyclopedia of Type Strains, Phase IV (KMG-V): Genome sequencing to study the core and pangenomes of soil and plant-associated prokaryotes.</title>
        <authorList>
            <person name="Whitman W."/>
        </authorList>
    </citation>
    <scope>NUCLEOTIDE SEQUENCE [LARGE SCALE GENOMIC DNA]</scope>
    <source>
        <strain evidence="1 2">SEMIA 4084</strain>
    </source>
</reference>
<evidence type="ECO:0000313" key="1">
    <source>
        <dbReference type="EMBL" id="MBB5535276.1"/>
    </source>
</evidence>
<dbReference type="AlphaFoldDB" id="A0A7W8U9F9"/>
<comment type="caution">
    <text evidence="1">The sequence shown here is derived from an EMBL/GenBank/DDBJ whole genome shotgun (WGS) entry which is preliminary data.</text>
</comment>
<dbReference type="Proteomes" id="UP000585507">
    <property type="component" value="Unassembled WGS sequence"/>
</dbReference>
<evidence type="ECO:0000313" key="2">
    <source>
        <dbReference type="Proteomes" id="UP000585507"/>
    </source>
</evidence>
<name>A0A7W8U9F9_9HYPH</name>
<keyword evidence="2" id="KW-1185">Reference proteome</keyword>
<sequence length="56" mass="5724">MASRALLKGQLPFALVSIPTEVFSATSGRKADTVPFDATMSALKNSREGGGGKSPA</sequence>
<gene>
    <name evidence="1" type="ORF">GGD55_001970</name>
</gene>
<dbReference type="RefSeq" id="WP_018327846.1">
    <property type="nucleotide sequence ID" value="NZ_JACHBK010000004.1"/>
</dbReference>
<protein>
    <submittedName>
        <fullName evidence="1">Non-homologous end joining protein Ku</fullName>
    </submittedName>
</protein>
<dbReference type="EMBL" id="JACHBK010000004">
    <property type="protein sequence ID" value="MBB5535276.1"/>
    <property type="molecule type" value="Genomic_DNA"/>
</dbReference>
<accession>A0A7W8U9F9</accession>
<proteinExistence type="predicted"/>
<organism evidence="1 2">
    <name type="scientific">Rhizobium giardinii</name>
    <dbReference type="NCBI Taxonomy" id="56731"/>
    <lineage>
        <taxon>Bacteria</taxon>
        <taxon>Pseudomonadati</taxon>
        <taxon>Pseudomonadota</taxon>
        <taxon>Alphaproteobacteria</taxon>
        <taxon>Hyphomicrobiales</taxon>
        <taxon>Rhizobiaceae</taxon>
        <taxon>Rhizobium/Agrobacterium group</taxon>
        <taxon>Rhizobium</taxon>
    </lineage>
</organism>